<keyword evidence="3 6" id="KW-0012">Acyltransferase</keyword>
<dbReference type="InterPro" id="IPR002123">
    <property type="entry name" value="Plipid/glycerol_acylTrfase"/>
</dbReference>
<accession>A0A109UN33</accession>
<feature type="compositionally biased region" description="Basic and acidic residues" evidence="4">
    <location>
        <begin position="241"/>
        <end position="254"/>
    </location>
</feature>
<feature type="domain" description="Phospholipid/glycerol acyltransferase" evidence="5">
    <location>
        <begin position="56"/>
        <end position="172"/>
    </location>
</feature>
<dbReference type="PANTHER" id="PTHR10434:SF15">
    <property type="entry name" value="PHOSPHOLIPID_GLYCEROL ACYLTRANSFERASE DOMAIN-CONTAINING PROTEIN"/>
    <property type="match status" value="1"/>
</dbReference>
<evidence type="ECO:0000256" key="2">
    <source>
        <dbReference type="ARBA" id="ARBA00022679"/>
    </source>
</evidence>
<dbReference type="CDD" id="cd07989">
    <property type="entry name" value="LPLAT_AGPAT-like"/>
    <property type="match status" value="1"/>
</dbReference>
<dbReference type="KEGG" id="hco:LOKO_03286"/>
<dbReference type="STRING" id="507626.LOKO_03286"/>
<proteinExistence type="predicted"/>
<evidence type="ECO:0000256" key="3">
    <source>
        <dbReference type="ARBA" id="ARBA00023315"/>
    </source>
</evidence>
<dbReference type="AlphaFoldDB" id="A0A109UN33"/>
<evidence type="ECO:0000313" key="6">
    <source>
        <dbReference type="EMBL" id="AMD02332.1"/>
    </source>
</evidence>
<evidence type="ECO:0000313" key="7">
    <source>
        <dbReference type="Proteomes" id="UP000063387"/>
    </source>
</evidence>
<protein>
    <submittedName>
        <fullName evidence="6">1-acyl-sn-glycerol-3-phosphate acyltransferase</fullName>
        <ecNumber evidence="6">2.3.1.-</ecNumber>
    </submittedName>
</protein>
<dbReference type="Pfam" id="PF01553">
    <property type="entry name" value="Acyltransferase"/>
    <property type="match status" value="1"/>
</dbReference>
<dbReference type="SMART" id="SM00563">
    <property type="entry name" value="PlsC"/>
    <property type="match status" value="1"/>
</dbReference>
<dbReference type="EMBL" id="CP014226">
    <property type="protein sequence ID" value="AMD02332.1"/>
    <property type="molecule type" value="Genomic_DNA"/>
</dbReference>
<dbReference type="Proteomes" id="UP000063387">
    <property type="component" value="Chromosome"/>
</dbReference>
<reference evidence="6 7" key="1">
    <citation type="journal article" date="2016" name="Genome Announc.">
        <title>Draft Genome Sequence of 'Halomonas chromatireducens' Strain AGD 8-3, a Haloalkaliphilic Chromate- and Selenite-Reducing Gammaproteobacterium.</title>
        <authorList>
            <person name="Sharko F.S."/>
            <person name="Shapovalova A.A."/>
            <person name="Tsygankova S.V."/>
            <person name="Komova A.V."/>
            <person name="Boulygina E.S."/>
            <person name="Teslyuk A.B."/>
            <person name="Gotovtsev P.M."/>
            <person name="Namsaraev Z.B."/>
            <person name="Khijniak T.V."/>
            <person name="Nedoluzhko A.V."/>
            <person name="Vasilov R.G."/>
        </authorList>
    </citation>
    <scope>NUCLEOTIDE SEQUENCE [LARGE SCALE GENOMIC DNA]</scope>
    <source>
        <strain evidence="6 7">AGD 8-3</strain>
    </source>
</reference>
<sequence length="254" mass="28200">MNLAFLGLFGTLMAAGAWRVARAPRPIIRRLIYLLIHCLYRLRFRGRRFIPAKGAALVVCNHVSFMDALVVGGASPRPLRFLMDRPIYDSPWLNWLFRLVGAIPVDSDRHDPGSVRRALEEVSRALRNGEVVMLFPEGRLTPDGEVHAFRRGLETILARDPVPVIPAGLAGLWGSWTSHCDGPALSKRPRRFRARVALYFGEPVSPRLARRDRMEARVRALKAEADDWACSVGHGLGSKDSGSKDLDSKGSGKS</sequence>
<evidence type="ECO:0000259" key="5">
    <source>
        <dbReference type="SMART" id="SM00563"/>
    </source>
</evidence>
<comment type="pathway">
    <text evidence="1">Lipid metabolism.</text>
</comment>
<keyword evidence="7" id="KW-1185">Reference proteome</keyword>
<keyword evidence="2 6" id="KW-0808">Transferase</keyword>
<reference evidence="6 7" key="2">
    <citation type="submission" date="2016-02" db="EMBL/GenBank/DDBJ databases">
        <authorList>
            <person name="Wen L."/>
            <person name="He K."/>
            <person name="Yang H."/>
        </authorList>
    </citation>
    <scope>NUCLEOTIDE SEQUENCE [LARGE SCALE GENOMIC DNA]</scope>
    <source>
        <strain evidence="6 7">AGD 8-3</strain>
    </source>
</reference>
<gene>
    <name evidence="6" type="primary">plsC_2</name>
    <name evidence="6" type="ORF">LOKO_03286</name>
</gene>
<evidence type="ECO:0000256" key="1">
    <source>
        <dbReference type="ARBA" id="ARBA00005189"/>
    </source>
</evidence>
<dbReference type="GO" id="GO:0006654">
    <property type="term" value="P:phosphatidic acid biosynthetic process"/>
    <property type="evidence" value="ECO:0007669"/>
    <property type="project" value="TreeGrafter"/>
</dbReference>
<dbReference type="PANTHER" id="PTHR10434">
    <property type="entry name" value="1-ACYL-SN-GLYCEROL-3-PHOSPHATE ACYLTRANSFERASE"/>
    <property type="match status" value="1"/>
</dbReference>
<organism evidence="6 7">
    <name type="scientific">Halomonas chromatireducens</name>
    <dbReference type="NCBI Taxonomy" id="507626"/>
    <lineage>
        <taxon>Bacteria</taxon>
        <taxon>Pseudomonadati</taxon>
        <taxon>Pseudomonadota</taxon>
        <taxon>Gammaproteobacteria</taxon>
        <taxon>Oceanospirillales</taxon>
        <taxon>Halomonadaceae</taxon>
        <taxon>Halomonas</taxon>
    </lineage>
</organism>
<evidence type="ECO:0000256" key="4">
    <source>
        <dbReference type="SAM" id="MobiDB-lite"/>
    </source>
</evidence>
<dbReference type="EC" id="2.3.1.-" evidence="6"/>
<feature type="region of interest" description="Disordered" evidence="4">
    <location>
        <begin position="232"/>
        <end position="254"/>
    </location>
</feature>
<name>A0A109UN33_9GAMM</name>
<dbReference type="GO" id="GO:0003841">
    <property type="term" value="F:1-acylglycerol-3-phosphate O-acyltransferase activity"/>
    <property type="evidence" value="ECO:0007669"/>
    <property type="project" value="TreeGrafter"/>
</dbReference>
<dbReference type="PATRIC" id="fig|507626.3.peg.3282"/>
<dbReference type="SUPFAM" id="SSF69593">
    <property type="entry name" value="Glycerol-3-phosphate (1)-acyltransferase"/>
    <property type="match status" value="1"/>
</dbReference>